<keyword evidence="10" id="KW-1185">Reference proteome</keyword>
<keyword evidence="2 9" id="KW-0808">Transferase</keyword>
<accession>A0A366H5I5</accession>
<dbReference type="PANTHER" id="PTHR19136:SF81">
    <property type="entry name" value="MOLYBDENUM COFACTOR GUANYLYLTRANSFERASE"/>
    <property type="match status" value="1"/>
</dbReference>
<dbReference type="PANTHER" id="PTHR19136">
    <property type="entry name" value="MOLYBDENUM COFACTOR GUANYLYLTRANSFERASE"/>
    <property type="match status" value="1"/>
</dbReference>
<dbReference type="GO" id="GO:0006777">
    <property type="term" value="P:Mo-molybdopterin cofactor biosynthetic process"/>
    <property type="evidence" value="ECO:0007669"/>
    <property type="project" value="UniProtKB-KW"/>
</dbReference>
<evidence type="ECO:0000256" key="1">
    <source>
        <dbReference type="ARBA" id="ARBA00022490"/>
    </source>
</evidence>
<keyword evidence="7" id="KW-0501">Molybdenum cofactor biosynthesis</keyword>
<keyword evidence="9" id="KW-0548">Nucleotidyltransferase</keyword>
<dbReference type="Gene3D" id="3.90.550.10">
    <property type="entry name" value="Spore Coat Polysaccharide Biosynthesis Protein SpsA, Chain A"/>
    <property type="match status" value="1"/>
</dbReference>
<reference evidence="9 10" key="1">
    <citation type="submission" date="2018-06" db="EMBL/GenBank/DDBJ databases">
        <title>Genomic Encyclopedia of Type Strains, Phase IV (KMG-IV): sequencing the most valuable type-strain genomes for metagenomic binning, comparative biology and taxonomic classification.</title>
        <authorList>
            <person name="Goeker M."/>
        </authorList>
    </citation>
    <scope>NUCLEOTIDE SEQUENCE [LARGE SCALE GENOMIC DNA]</scope>
    <source>
        <strain evidence="9 10">DSM 25532</strain>
    </source>
</reference>
<dbReference type="GO" id="GO:0016779">
    <property type="term" value="F:nucleotidyltransferase activity"/>
    <property type="evidence" value="ECO:0007669"/>
    <property type="project" value="UniProtKB-KW"/>
</dbReference>
<gene>
    <name evidence="9" type="ORF">DES53_11457</name>
</gene>
<evidence type="ECO:0000256" key="6">
    <source>
        <dbReference type="ARBA" id="ARBA00023134"/>
    </source>
</evidence>
<feature type="domain" description="MobA-like NTP transferase" evidence="8">
    <location>
        <begin position="1"/>
        <end position="136"/>
    </location>
</feature>
<dbReference type="AlphaFoldDB" id="A0A366H5I5"/>
<keyword evidence="3" id="KW-0479">Metal-binding</keyword>
<dbReference type="InterPro" id="IPR013482">
    <property type="entry name" value="Molybde_CF_guanTrfase"/>
</dbReference>
<dbReference type="Pfam" id="PF12804">
    <property type="entry name" value="NTP_transf_3"/>
    <property type="match status" value="1"/>
</dbReference>
<keyword evidence="4" id="KW-0547">Nucleotide-binding</keyword>
<dbReference type="GO" id="GO:0046872">
    <property type="term" value="F:metal ion binding"/>
    <property type="evidence" value="ECO:0007669"/>
    <property type="project" value="UniProtKB-KW"/>
</dbReference>
<evidence type="ECO:0000256" key="4">
    <source>
        <dbReference type="ARBA" id="ARBA00022741"/>
    </source>
</evidence>
<organism evidence="9 10">
    <name type="scientific">Roseimicrobium gellanilyticum</name>
    <dbReference type="NCBI Taxonomy" id="748857"/>
    <lineage>
        <taxon>Bacteria</taxon>
        <taxon>Pseudomonadati</taxon>
        <taxon>Verrucomicrobiota</taxon>
        <taxon>Verrucomicrobiia</taxon>
        <taxon>Verrucomicrobiales</taxon>
        <taxon>Verrucomicrobiaceae</taxon>
        <taxon>Roseimicrobium</taxon>
    </lineage>
</organism>
<evidence type="ECO:0000259" key="8">
    <source>
        <dbReference type="Pfam" id="PF12804"/>
    </source>
</evidence>
<proteinExistence type="predicted"/>
<dbReference type="EMBL" id="QNRR01000014">
    <property type="protein sequence ID" value="RBP37319.1"/>
    <property type="molecule type" value="Genomic_DNA"/>
</dbReference>
<keyword evidence="1" id="KW-0963">Cytoplasm</keyword>
<dbReference type="GO" id="GO:0005525">
    <property type="term" value="F:GTP binding"/>
    <property type="evidence" value="ECO:0007669"/>
    <property type="project" value="UniProtKB-KW"/>
</dbReference>
<evidence type="ECO:0000256" key="5">
    <source>
        <dbReference type="ARBA" id="ARBA00022842"/>
    </source>
</evidence>
<keyword evidence="5" id="KW-0460">Magnesium</keyword>
<dbReference type="InterPro" id="IPR029044">
    <property type="entry name" value="Nucleotide-diphossugar_trans"/>
</dbReference>
<keyword evidence="6" id="KW-0342">GTP-binding</keyword>
<protein>
    <submittedName>
        <fullName evidence="9">Molybdenum cofactor guanylyltransferase</fullName>
    </submittedName>
</protein>
<evidence type="ECO:0000256" key="2">
    <source>
        <dbReference type="ARBA" id="ARBA00022679"/>
    </source>
</evidence>
<sequence length="173" mass="19101">MGRDKAWLDWGGSPLWSVQLEKLSSLKPARLLIACREEQNIQALGAEVLHDPPGNAGPLPPLLRCMEHVQMPLLALAVDMPEITPDLLCRMVAEGQPAKRGVIFRSEAYGYEPLAALYPVEVLPLLRTAVQAHDFRLQNFAQAAVDAGLMLVRHPSHLEEGQFKNVNTPDDLP</sequence>
<name>A0A366H5I5_9BACT</name>
<dbReference type="SUPFAM" id="SSF53448">
    <property type="entry name" value="Nucleotide-diphospho-sugar transferases"/>
    <property type="match status" value="1"/>
</dbReference>
<comment type="caution">
    <text evidence="9">The sequence shown here is derived from an EMBL/GenBank/DDBJ whole genome shotgun (WGS) entry which is preliminary data.</text>
</comment>
<dbReference type="Proteomes" id="UP000253426">
    <property type="component" value="Unassembled WGS sequence"/>
</dbReference>
<evidence type="ECO:0000256" key="3">
    <source>
        <dbReference type="ARBA" id="ARBA00022723"/>
    </source>
</evidence>
<dbReference type="CDD" id="cd02503">
    <property type="entry name" value="MobA"/>
    <property type="match status" value="1"/>
</dbReference>
<evidence type="ECO:0000256" key="7">
    <source>
        <dbReference type="ARBA" id="ARBA00023150"/>
    </source>
</evidence>
<dbReference type="InterPro" id="IPR025877">
    <property type="entry name" value="MobA-like_NTP_Trfase"/>
</dbReference>
<evidence type="ECO:0000313" key="10">
    <source>
        <dbReference type="Proteomes" id="UP000253426"/>
    </source>
</evidence>
<evidence type="ECO:0000313" key="9">
    <source>
        <dbReference type="EMBL" id="RBP37319.1"/>
    </source>
</evidence>